<comment type="caution">
    <text evidence="1">The sequence shown here is derived from an EMBL/GenBank/DDBJ whole genome shotgun (WGS) entry which is preliminary data.</text>
</comment>
<evidence type="ECO:0000313" key="2">
    <source>
        <dbReference type="Proteomes" id="UP000821866"/>
    </source>
</evidence>
<protein>
    <submittedName>
        <fullName evidence="1">Uncharacterized protein</fullName>
    </submittedName>
</protein>
<evidence type="ECO:0000313" key="1">
    <source>
        <dbReference type="EMBL" id="KAH8020479.1"/>
    </source>
</evidence>
<dbReference type="AlphaFoldDB" id="A0A9J6DEC6"/>
<sequence length="232" mass="26155">MASSSASSTTSPARIFSKLRTSKLSKHAKQVIANVYARTRMRFPEKSVREVLSVVSEDTGISPRTVAKLKAERLRGPLVSPKKRAREVKISSSRTVKHDSLTIHAIRLKVHSMYAKREIPTLHSVIRDVNEDDDLPNFPKTTFWRLMKDIGFTFAKRKRNLALIERSDIIAWRRRYLRAIKKFRGQGSPNDTHVNTESLDLDELTSASEDEVAVHYPTSSASLGPANDTDAN</sequence>
<keyword evidence="2" id="KW-1185">Reference proteome</keyword>
<reference evidence="1" key="1">
    <citation type="journal article" date="2020" name="Cell">
        <title>Large-Scale Comparative Analyses of Tick Genomes Elucidate Their Genetic Diversity and Vector Capacities.</title>
        <authorList>
            <consortium name="Tick Genome and Microbiome Consortium (TIGMIC)"/>
            <person name="Jia N."/>
            <person name="Wang J."/>
            <person name="Shi W."/>
            <person name="Du L."/>
            <person name="Sun Y."/>
            <person name="Zhan W."/>
            <person name="Jiang J.F."/>
            <person name="Wang Q."/>
            <person name="Zhang B."/>
            <person name="Ji P."/>
            <person name="Bell-Sakyi L."/>
            <person name="Cui X.M."/>
            <person name="Yuan T.T."/>
            <person name="Jiang B.G."/>
            <person name="Yang W.F."/>
            <person name="Lam T.T."/>
            <person name="Chang Q.C."/>
            <person name="Ding S.J."/>
            <person name="Wang X.J."/>
            <person name="Zhu J.G."/>
            <person name="Ruan X.D."/>
            <person name="Zhao L."/>
            <person name="Wei J.T."/>
            <person name="Ye R.Z."/>
            <person name="Que T.C."/>
            <person name="Du C.H."/>
            <person name="Zhou Y.H."/>
            <person name="Cheng J.X."/>
            <person name="Dai P.F."/>
            <person name="Guo W.B."/>
            <person name="Han X.H."/>
            <person name="Huang E.J."/>
            <person name="Li L.F."/>
            <person name="Wei W."/>
            <person name="Gao Y.C."/>
            <person name="Liu J.Z."/>
            <person name="Shao H.Z."/>
            <person name="Wang X."/>
            <person name="Wang C.C."/>
            <person name="Yang T.C."/>
            <person name="Huo Q.B."/>
            <person name="Li W."/>
            <person name="Chen H.Y."/>
            <person name="Chen S.E."/>
            <person name="Zhou L.G."/>
            <person name="Ni X.B."/>
            <person name="Tian J.H."/>
            <person name="Sheng Y."/>
            <person name="Liu T."/>
            <person name="Pan Y.S."/>
            <person name="Xia L.Y."/>
            <person name="Li J."/>
            <person name="Zhao F."/>
            <person name="Cao W.C."/>
        </authorList>
    </citation>
    <scope>NUCLEOTIDE SEQUENCE</scope>
    <source>
        <strain evidence="1">Rmic-2018</strain>
    </source>
</reference>
<dbReference type="EMBL" id="JABSTU010000009">
    <property type="protein sequence ID" value="KAH8020479.1"/>
    <property type="molecule type" value="Genomic_DNA"/>
</dbReference>
<name>A0A9J6DEC6_RHIMP</name>
<gene>
    <name evidence="1" type="ORF">HPB51_002123</name>
</gene>
<dbReference type="Proteomes" id="UP000821866">
    <property type="component" value="Chromosome 7"/>
</dbReference>
<proteinExistence type="predicted"/>
<reference evidence="1" key="2">
    <citation type="submission" date="2021-09" db="EMBL/GenBank/DDBJ databases">
        <authorList>
            <person name="Jia N."/>
            <person name="Wang J."/>
            <person name="Shi W."/>
            <person name="Du L."/>
            <person name="Sun Y."/>
            <person name="Zhan W."/>
            <person name="Jiang J."/>
            <person name="Wang Q."/>
            <person name="Zhang B."/>
            <person name="Ji P."/>
            <person name="Sakyi L.B."/>
            <person name="Cui X."/>
            <person name="Yuan T."/>
            <person name="Jiang B."/>
            <person name="Yang W."/>
            <person name="Lam T.T.-Y."/>
            <person name="Chang Q."/>
            <person name="Ding S."/>
            <person name="Wang X."/>
            <person name="Zhu J."/>
            <person name="Ruan X."/>
            <person name="Zhao L."/>
            <person name="Wei J."/>
            <person name="Que T."/>
            <person name="Du C."/>
            <person name="Cheng J."/>
            <person name="Dai P."/>
            <person name="Han X."/>
            <person name="Huang E."/>
            <person name="Gao Y."/>
            <person name="Liu J."/>
            <person name="Shao H."/>
            <person name="Ye R."/>
            <person name="Li L."/>
            <person name="Wei W."/>
            <person name="Wang X."/>
            <person name="Wang C."/>
            <person name="Huo Q."/>
            <person name="Li W."/>
            <person name="Guo W."/>
            <person name="Chen H."/>
            <person name="Chen S."/>
            <person name="Zhou L."/>
            <person name="Zhou L."/>
            <person name="Ni X."/>
            <person name="Tian J."/>
            <person name="Zhou Y."/>
            <person name="Sheng Y."/>
            <person name="Liu T."/>
            <person name="Pan Y."/>
            <person name="Xia L."/>
            <person name="Li J."/>
            <person name="Zhao F."/>
            <person name="Cao W."/>
        </authorList>
    </citation>
    <scope>NUCLEOTIDE SEQUENCE</scope>
    <source>
        <strain evidence="1">Rmic-2018</strain>
        <tissue evidence="1">Larvae</tissue>
    </source>
</reference>
<organism evidence="1 2">
    <name type="scientific">Rhipicephalus microplus</name>
    <name type="common">Cattle tick</name>
    <name type="synonym">Boophilus microplus</name>
    <dbReference type="NCBI Taxonomy" id="6941"/>
    <lineage>
        <taxon>Eukaryota</taxon>
        <taxon>Metazoa</taxon>
        <taxon>Ecdysozoa</taxon>
        <taxon>Arthropoda</taxon>
        <taxon>Chelicerata</taxon>
        <taxon>Arachnida</taxon>
        <taxon>Acari</taxon>
        <taxon>Parasitiformes</taxon>
        <taxon>Ixodida</taxon>
        <taxon>Ixodoidea</taxon>
        <taxon>Ixodidae</taxon>
        <taxon>Rhipicephalinae</taxon>
        <taxon>Rhipicephalus</taxon>
        <taxon>Boophilus</taxon>
    </lineage>
</organism>
<dbReference type="VEuPathDB" id="VectorBase:LOC119169885"/>
<accession>A0A9J6DEC6</accession>